<protein>
    <submittedName>
        <fullName evidence="1">Uncharacterized protein</fullName>
    </submittedName>
</protein>
<evidence type="ECO:0000313" key="2">
    <source>
        <dbReference type="Proteomes" id="UP000051952"/>
    </source>
</evidence>
<organism evidence="1 2">
    <name type="scientific">Bodo saltans</name>
    <name type="common">Flagellated protozoan</name>
    <dbReference type="NCBI Taxonomy" id="75058"/>
    <lineage>
        <taxon>Eukaryota</taxon>
        <taxon>Discoba</taxon>
        <taxon>Euglenozoa</taxon>
        <taxon>Kinetoplastea</taxon>
        <taxon>Metakinetoplastina</taxon>
        <taxon>Eubodonida</taxon>
        <taxon>Bodonidae</taxon>
        <taxon>Bodo</taxon>
    </lineage>
</organism>
<dbReference type="VEuPathDB" id="TriTrypDB:BSAL_61290"/>
<dbReference type="AlphaFoldDB" id="A0A0S4IQQ5"/>
<name>A0A0S4IQQ5_BODSA</name>
<dbReference type="SUPFAM" id="SSF50978">
    <property type="entry name" value="WD40 repeat-like"/>
    <property type="match status" value="1"/>
</dbReference>
<sequence length="1179" mass="124137">MSDDPTSHASSDDVLHCGPIHKVATFRAGDTLMGCVWGSDASRLWISVWWGATSSGTQHRVAPIDAEATACRGPIHALCVNVVDGDEEQSFLLSVWCSTSGAVWHTRVALDLRSDKTRCSLLDCFRVMCATGERVQALQPINGTLAYAVTAMNRLYDVRQGGGNRIASAVSLGVAFAQVLLPAAGDAPVVCASGTYGGEVVGWCPSITTNDGTTSEERALLLSSTARVLWRVSLHRPGCVIMCLSVVEAIEGNAIHYLVSTGSDDRSTTLAHVRGDDGSSSVVWRESGNTFAKSRVRCVVSQILGQPSAEGECRVLQSVGGEDGAVQAFLVKFSLRPAGAQGAASLLWRALEQYPAHGCSAIALLPFTTLEEGVDGGGVGRVIHGGFDGGVSMNEFPVPCLHSGPAPGTTTPGPLLLCTVPVASAGKIRCLVAHASATDVASFAIAFTEGHHAVVWSTSPSAHRAAGMLSAPLFASTTDAPTKAPCCALVVDVSPQGQLTTVVGYLDGSVWLHFLTDLLTSTPLLHVASLRLHKLPMKIVHVIAVAGGRGVQTPFIGFSDATSPGMWFASTDTHPSGQRELYHVPGNFGAQCTAVAASTVMFEALQPLFLVVGATKKGCLHFATRCGSSSSLLEEHSTSSSTVEFVDCITIEWCNEGEAQLHALITFVSSCGAQRAWLTLKQNASCEFDVDWIDRVSPMTFPWHFSRALFASSGPSGNGCSMITQHGSTVQCHTQSPSSGRWHLGGTWESITAPRLIAADVRTTSTGTAHFLMCHSPDGVRVVLHSSSLYAPPCFSDAPLPMADEQRSTCGVTWVLQEGVSDSPDMNCVAAVGCSEGEAQWAVGGESTTIKVMHRIRRSSNRLGGIVVNELSGGHTSNVLGLATIQPTRSGDVALWLVSVGSMSTICVWGTVAPGQWCLQARERIEGGSTTTGLSVEAVPRFMCVVQASPLLRSVDHRVEVFVGTSAGTLERYLVDTTLGKTGERLSRPSAHRTIIPCEGASPRSIFCVAAVPTNWAPVRVLAGDSHGRISVVFQSEPEAPLQSMVVPTENAAVTSICSLPSKDQRRVACGLDSGVVWLGALSSASFSALIFQSRVVVAATPVRSLLTSPRYGRLIAVADGVMSTLTVVEEEAIPSAIMVVERCDYMPTVRAVAQAALDVTGAVIAVGQGFCRIPMGHN</sequence>
<dbReference type="Proteomes" id="UP000051952">
    <property type="component" value="Unassembled WGS sequence"/>
</dbReference>
<dbReference type="EMBL" id="CYKH01000297">
    <property type="protein sequence ID" value="CUF31840.1"/>
    <property type="molecule type" value="Genomic_DNA"/>
</dbReference>
<reference evidence="2" key="1">
    <citation type="submission" date="2015-09" db="EMBL/GenBank/DDBJ databases">
        <authorList>
            <consortium name="Pathogen Informatics"/>
        </authorList>
    </citation>
    <scope>NUCLEOTIDE SEQUENCE [LARGE SCALE GENOMIC DNA]</scope>
    <source>
        <strain evidence="2">Lake Konstanz</strain>
    </source>
</reference>
<dbReference type="InterPro" id="IPR036322">
    <property type="entry name" value="WD40_repeat_dom_sf"/>
</dbReference>
<evidence type="ECO:0000313" key="1">
    <source>
        <dbReference type="EMBL" id="CUF31840.1"/>
    </source>
</evidence>
<keyword evidence="2" id="KW-1185">Reference proteome</keyword>
<accession>A0A0S4IQQ5</accession>
<proteinExistence type="predicted"/>
<gene>
    <name evidence="1" type="ORF">BSAL_61290</name>
</gene>